<comment type="caution">
    <text evidence="2">The sequence shown here is derived from an EMBL/GenBank/DDBJ whole genome shotgun (WGS) entry which is preliminary data.</text>
</comment>
<name>A0A9D1ERC2_9FIRM</name>
<reference evidence="2" key="2">
    <citation type="journal article" date="2021" name="PeerJ">
        <title>Extensive microbial diversity within the chicken gut microbiome revealed by metagenomics and culture.</title>
        <authorList>
            <person name="Gilroy R."/>
            <person name="Ravi A."/>
            <person name="Getino M."/>
            <person name="Pursley I."/>
            <person name="Horton D.L."/>
            <person name="Alikhan N.F."/>
            <person name="Baker D."/>
            <person name="Gharbi K."/>
            <person name="Hall N."/>
            <person name="Watson M."/>
            <person name="Adriaenssens E.M."/>
            <person name="Foster-Nyarko E."/>
            <person name="Jarju S."/>
            <person name="Secka A."/>
            <person name="Antonio M."/>
            <person name="Oren A."/>
            <person name="Chaudhuri R.R."/>
            <person name="La Ragione R."/>
            <person name="Hildebrand F."/>
            <person name="Pallen M.J."/>
        </authorList>
    </citation>
    <scope>NUCLEOTIDE SEQUENCE</scope>
    <source>
        <strain evidence="2">CHK190-19873</strain>
    </source>
</reference>
<dbReference type="AlphaFoldDB" id="A0A9D1ERC2"/>
<evidence type="ECO:0000256" key="1">
    <source>
        <dbReference type="SAM" id="SignalP"/>
    </source>
</evidence>
<proteinExistence type="predicted"/>
<dbReference type="Proteomes" id="UP000823935">
    <property type="component" value="Unassembled WGS sequence"/>
</dbReference>
<reference evidence="2" key="1">
    <citation type="submission" date="2020-10" db="EMBL/GenBank/DDBJ databases">
        <authorList>
            <person name="Gilroy R."/>
        </authorList>
    </citation>
    <scope>NUCLEOTIDE SEQUENCE</scope>
    <source>
        <strain evidence="2">CHK190-19873</strain>
    </source>
</reference>
<evidence type="ECO:0000313" key="2">
    <source>
        <dbReference type="EMBL" id="HIS30622.1"/>
    </source>
</evidence>
<dbReference type="SUPFAM" id="SSF82171">
    <property type="entry name" value="DPP6 N-terminal domain-like"/>
    <property type="match status" value="1"/>
</dbReference>
<dbReference type="EMBL" id="DVIQ01000021">
    <property type="protein sequence ID" value="HIS30622.1"/>
    <property type="molecule type" value="Genomic_DNA"/>
</dbReference>
<organism evidence="2 3">
    <name type="scientific">Candidatus Limivivens intestinipullorum</name>
    <dbReference type="NCBI Taxonomy" id="2840858"/>
    <lineage>
        <taxon>Bacteria</taxon>
        <taxon>Bacillati</taxon>
        <taxon>Bacillota</taxon>
        <taxon>Clostridia</taxon>
        <taxon>Lachnospirales</taxon>
        <taxon>Lachnospiraceae</taxon>
        <taxon>Lachnospiraceae incertae sedis</taxon>
        <taxon>Candidatus Limivivens</taxon>
    </lineage>
</organism>
<sequence>MKRAVIKILVLVLVFAGAVLAASRILNQENGSTMEAMESATLPLVYMLNDGTQYNCLHGYVKEMSPTAMRDTLTPLEDGNTLQIQVQQFTNQIGDITFEVLSSDGEQVLENTKVMNVTEDETYVTATLELQERILINTEYVLKIQVMANDEPVYYYTRIIREDNLHTGDYLDFALGFYEQCITGNNLDSIATYIEPDSEQSNDNLAHVDIHSSMEQLAWGSLDPQIYYKPIPSLKEINSTTATLRMDYMISAQTEDGETEYYQVSEYYRMRYSDTRIMLLDFERDTTQVFDPESAVLTESGINLGIRGSEIEYKNDSSRRYFAFVQRNTLWMFDTSERRITRVFGFPQEGASDLRDTYDQHDIQIISIDESGNMYFLVCGYMNRGFHEGESGVAVYYFDASISSVEECLFVDTKENYELLKRDVEALSYVSEDRNRFYICVDGSIYSIQLDTRQVSTVISDVRMDCFVSSESGRYLAWIPDNEPYNGDVIRVYDFDTQETRDITCQSSERIRPLAFMGEDLIHGVANTSDIDTEHEGEEVFPMKEVYIVNGQGETLTTYSASGYYVTDVTISDKLITLTRVTNQNGVFTEAQEDHIVSSTADESMAYGLTTQTSTRKQTEMVLRVGETYTTSSVAQIVRSQEIIYEGSKEVTLETRENTQKLYYVYAKGRLYDSYTAINKAINAANELMGVVVNSDWQNIWERGNKATTARLNLEEFPDIVNQASLDVSQWETMFGDNFLDLSGCSLDAVLYYVSEGTPVVAQTPVSEDFPEGVVIIAGYDEYNTILLRPGQTETFYWGLQDSTALFEEAGNIFLTYWDPISD</sequence>
<feature type="signal peptide" evidence="1">
    <location>
        <begin position="1"/>
        <end position="21"/>
    </location>
</feature>
<feature type="chain" id="PRO_5039366609" evidence="1">
    <location>
        <begin position="22"/>
        <end position="823"/>
    </location>
</feature>
<evidence type="ECO:0000313" key="3">
    <source>
        <dbReference type="Proteomes" id="UP000823935"/>
    </source>
</evidence>
<gene>
    <name evidence="2" type="ORF">IAB44_03595</name>
</gene>
<accession>A0A9D1ERC2</accession>
<keyword evidence="1" id="KW-0732">Signal</keyword>
<protein>
    <submittedName>
        <fullName evidence="2">Uncharacterized protein</fullName>
    </submittedName>
</protein>